<dbReference type="Proteomes" id="UP000317169">
    <property type="component" value="Unassembled WGS sequence"/>
</dbReference>
<feature type="domain" description="AMP-dependent synthetase/ligase" evidence="1">
    <location>
        <begin position="78"/>
        <end position="281"/>
    </location>
</feature>
<name>A0A507ZUQ3_9FLAO</name>
<comment type="caution">
    <text evidence="3">The sequence shown here is derived from an EMBL/GenBank/DDBJ whole genome shotgun (WGS) entry which is preliminary data.</text>
</comment>
<protein>
    <submittedName>
        <fullName evidence="3">Phenylacetate--CoA ligase</fullName>
    </submittedName>
</protein>
<dbReference type="InterPro" id="IPR042099">
    <property type="entry name" value="ANL_N_sf"/>
</dbReference>
<keyword evidence="3" id="KW-0436">Ligase</keyword>
<dbReference type="SUPFAM" id="SSF56801">
    <property type="entry name" value="Acetyl-CoA synthetase-like"/>
    <property type="match status" value="1"/>
</dbReference>
<dbReference type="RefSeq" id="WP_141420733.1">
    <property type="nucleotide sequence ID" value="NZ_VIAR01000002.1"/>
</dbReference>
<dbReference type="AlphaFoldDB" id="A0A507ZUQ3"/>
<dbReference type="Gene3D" id="3.40.50.12780">
    <property type="entry name" value="N-terminal domain of ligase-like"/>
    <property type="match status" value="1"/>
</dbReference>
<proteinExistence type="predicted"/>
<gene>
    <name evidence="3" type="ORF">FKR84_03110</name>
</gene>
<evidence type="ECO:0000259" key="1">
    <source>
        <dbReference type="Pfam" id="PF00501"/>
    </source>
</evidence>
<dbReference type="Pfam" id="PF00501">
    <property type="entry name" value="AMP-binding"/>
    <property type="match status" value="1"/>
</dbReference>
<accession>A0A507ZUQ3</accession>
<keyword evidence="4" id="KW-1185">Reference proteome</keyword>
<dbReference type="InterPro" id="IPR000873">
    <property type="entry name" value="AMP-dep_synth/lig_dom"/>
</dbReference>
<dbReference type="InterPro" id="IPR028154">
    <property type="entry name" value="AMP-dep_Lig_C"/>
</dbReference>
<sequence>MADKTDLKSEQWQKVLTQLYYLEKNSAFYKKLLQENNIELSKITPTNFSKIPITTKKDLAAQTSDFICVPQTEIIDYVTTSGTLGKPVSFALNENDLQRLAENEAKSFKLVGVKPEDVVQITTTLDRRFIAGMAYFLGLRKLGAGIVRVGSGAPALQWDSIQRFSPSYLVAVPSFLLKMIQFAKENNIDCNKSSVKAAICIGEPLRNNNFELNTLGKKIKELWDIELFSTYASTEMCTAFTECKMHRGNHIPEDLIFTEVVDEEGNSVNNGEAGELTITTLGVETMPLLRYATGDIVTKINKPCNCGVKGNRISTVLGRKQQLIKFKGTSVYPQQIEEVLARFKEIDLYLIRVSTNKLDTDAIEIYIPNTVSVDTQKALKNHLRANLRVLPELVLKEEKVLETMIFKPEERKPIRFIDDRK</sequence>
<evidence type="ECO:0000313" key="4">
    <source>
        <dbReference type="Proteomes" id="UP000317169"/>
    </source>
</evidence>
<dbReference type="Pfam" id="PF14535">
    <property type="entry name" value="AMP-binding_C_2"/>
    <property type="match status" value="1"/>
</dbReference>
<dbReference type="GO" id="GO:0016874">
    <property type="term" value="F:ligase activity"/>
    <property type="evidence" value="ECO:0007669"/>
    <property type="project" value="UniProtKB-KW"/>
</dbReference>
<reference evidence="3 4" key="1">
    <citation type="submission" date="2019-06" db="EMBL/GenBank/DDBJ databases">
        <title>Flavibacter putida gen. nov., sp. nov., a novel marine bacterium of the family Flavobacteriaceae isolated from coastal seawater.</title>
        <authorList>
            <person name="Feng X."/>
        </authorList>
    </citation>
    <scope>NUCLEOTIDE SEQUENCE [LARGE SCALE GENOMIC DNA]</scope>
    <source>
        <strain evidence="3 4">PLHSN227</strain>
    </source>
</reference>
<dbReference type="InterPro" id="IPR045851">
    <property type="entry name" value="AMP-bd_C_sf"/>
</dbReference>
<evidence type="ECO:0000259" key="2">
    <source>
        <dbReference type="Pfam" id="PF14535"/>
    </source>
</evidence>
<feature type="domain" description="AMP-dependent ligase C-terminal" evidence="2">
    <location>
        <begin position="328"/>
        <end position="420"/>
    </location>
</feature>
<dbReference type="PANTHER" id="PTHR43845">
    <property type="entry name" value="BLR5969 PROTEIN"/>
    <property type="match status" value="1"/>
</dbReference>
<organism evidence="3 4">
    <name type="scientific">Haloflavibacter putidus</name>
    <dbReference type="NCBI Taxonomy" id="2576776"/>
    <lineage>
        <taxon>Bacteria</taxon>
        <taxon>Pseudomonadati</taxon>
        <taxon>Bacteroidota</taxon>
        <taxon>Flavobacteriia</taxon>
        <taxon>Flavobacteriales</taxon>
        <taxon>Flavobacteriaceae</taxon>
        <taxon>Haloflavibacter</taxon>
    </lineage>
</organism>
<evidence type="ECO:0000313" key="3">
    <source>
        <dbReference type="EMBL" id="TQD40203.1"/>
    </source>
</evidence>
<dbReference type="EMBL" id="VIAR01000002">
    <property type="protein sequence ID" value="TQD40203.1"/>
    <property type="molecule type" value="Genomic_DNA"/>
</dbReference>
<dbReference type="Gene3D" id="3.30.300.30">
    <property type="match status" value="1"/>
</dbReference>
<dbReference type="OrthoDB" id="580775at2"/>
<dbReference type="PANTHER" id="PTHR43845:SF1">
    <property type="entry name" value="BLR5969 PROTEIN"/>
    <property type="match status" value="1"/>
</dbReference>